<keyword evidence="13" id="KW-0902">Two-component regulatory system</keyword>
<dbReference type="InterPro" id="IPR000014">
    <property type="entry name" value="PAS"/>
</dbReference>
<dbReference type="CDD" id="cd16922">
    <property type="entry name" value="HATPase_EvgS-ArcB-TorS-like"/>
    <property type="match status" value="1"/>
</dbReference>
<gene>
    <name evidence="25" type="ORF">VB620_06230</name>
</gene>
<dbReference type="Pfam" id="PF02518">
    <property type="entry name" value="HATPase_c"/>
    <property type="match status" value="1"/>
</dbReference>
<feature type="modified residue" description="4-aspartylphosphate" evidence="16">
    <location>
        <position position="1324"/>
    </location>
</feature>
<dbReference type="InterPro" id="IPR035965">
    <property type="entry name" value="PAS-like_dom_sf"/>
</dbReference>
<evidence type="ECO:0000256" key="7">
    <source>
        <dbReference type="ARBA" id="ARBA00022679"/>
    </source>
</evidence>
<evidence type="ECO:0000256" key="1">
    <source>
        <dbReference type="ARBA" id="ARBA00000085"/>
    </source>
</evidence>
<dbReference type="PROSITE" id="PS50894">
    <property type="entry name" value="HPT"/>
    <property type="match status" value="1"/>
</dbReference>
<evidence type="ECO:0000259" key="20">
    <source>
        <dbReference type="PROSITE" id="PS50109"/>
    </source>
</evidence>
<feature type="domain" description="Histidine kinase" evidence="20">
    <location>
        <begin position="890"/>
        <end position="1111"/>
    </location>
</feature>
<dbReference type="Pfam" id="PF13185">
    <property type="entry name" value="GAF_2"/>
    <property type="match status" value="1"/>
</dbReference>
<evidence type="ECO:0000256" key="5">
    <source>
        <dbReference type="ARBA" id="ARBA00022475"/>
    </source>
</evidence>
<keyword evidence="5" id="KW-1003">Cell membrane</keyword>
<comment type="caution">
    <text evidence="25">The sequence shown here is derived from an EMBL/GenBank/DDBJ whole genome shotgun (WGS) entry which is preliminary data.</text>
</comment>
<dbReference type="EMBL" id="JAYGHG010000006">
    <property type="protein sequence ID" value="MEA5580936.1"/>
    <property type="molecule type" value="Genomic_DNA"/>
</dbReference>
<evidence type="ECO:0000256" key="3">
    <source>
        <dbReference type="ARBA" id="ARBA00006402"/>
    </source>
</evidence>
<dbReference type="Proteomes" id="UP001302120">
    <property type="component" value="Unassembled WGS sequence"/>
</dbReference>
<dbReference type="SMART" id="SM00387">
    <property type="entry name" value="HATPase_c"/>
    <property type="match status" value="1"/>
</dbReference>
<dbReference type="InterPro" id="IPR013767">
    <property type="entry name" value="PAS_fold"/>
</dbReference>
<evidence type="ECO:0000256" key="11">
    <source>
        <dbReference type="ARBA" id="ARBA00022840"/>
    </source>
</evidence>
<dbReference type="Pfam" id="PF01590">
    <property type="entry name" value="GAF"/>
    <property type="match status" value="2"/>
</dbReference>
<protein>
    <recommendedName>
        <fullName evidence="4">histidine kinase</fullName>
        <ecNumber evidence="4">2.7.13.3</ecNumber>
    </recommendedName>
</protein>
<reference evidence="25 26" key="1">
    <citation type="submission" date="2023-12" db="EMBL/GenBank/DDBJ databases">
        <title>Baltic Sea Cyanobacteria.</title>
        <authorList>
            <person name="Delbaje E."/>
            <person name="Fewer D.P."/>
            <person name="Shishido T.K."/>
        </authorList>
    </citation>
    <scope>NUCLEOTIDE SEQUENCE [LARGE SCALE GENOMIC DNA]</scope>
    <source>
        <strain evidence="25 26">UHCC-0300</strain>
    </source>
</reference>
<dbReference type="SUPFAM" id="SSF55785">
    <property type="entry name" value="PYP-like sensor domain (PAS domain)"/>
    <property type="match status" value="1"/>
</dbReference>
<dbReference type="InterPro" id="IPR005467">
    <property type="entry name" value="His_kinase_dom"/>
</dbReference>
<dbReference type="InterPro" id="IPR001789">
    <property type="entry name" value="Sig_transdc_resp-reg_receiver"/>
</dbReference>
<dbReference type="InterPro" id="IPR011006">
    <property type="entry name" value="CheY-like_superfamily"/>
</dbReference>
<dbReference type="PROSITE" id="PS50109">
    <property type="entry name" value="HIS_KIN"/>
    <property type="match status" value="1"/>
</dbReference>
<dbReference type="InterPro" id="IPR008207">
    <property type="entry name" value="Sig_transdc_His_kin_Hpt_dom"/>
</dbReference>
<dbReference type="CDD" id="cd19410">
    <property type="entry name" value="HK9-like_sensor"/>
    <property type="match status" value="1"/>
</dbReference>
<dbReference type="InterPro" id="IPR007891">
    <property type="entry name" value="CHASE3"/>
</dbReference>
<evidence type="ECO:0000256" key="13">
    <source>
        <dbReference type="ARBA" id="ARBA00023012"/>
    </source>
</evidence>
<keyword evidence="26" id="KW-1185">Reference proteome</keyword>
<dbReference type="CDD" id="cd00082">
    <property type="entry name" value="HisKA"/>
    <property type="match status" value="1"/>
</dbReference>
<dbReference type="SUPFAM" id="SSF52172">
    <property type="entry name" value="CheY-like"/>
    <property type="match status" value="2"/>
</dbReference>
<feature type="transmembrane region" description="Helical" evidence="18">
    <location>
        <begin position="183"/>
        <end position="206"/>
    </location>
</feature>
<feature type="domain" description="HPt" evidence="24">
    <location>
        <begin position="1416"/>
        <end position="1509"/>
    </location>
</feature>
<dbReference type="Pfam" id="PF00072">
    <property type="entry name" value="Response_reg"/>
    <property type="match status" value="2"/>
</dbReference>
<dbReference type="InterPro" id="IPR036890">
    <property type="entry name" value="HATPase_C_sf"/>
</dbReference>
<feature type="transmembrane region" description="Helical" evidence="18">
    <location>
        <begin position="361"/>
        <end position="380"/>
    </location>
</feature>
<keyword evidence="14 18" id="KW-0472">Membrane</keyword>
<proteinExistence type="inferred from homology"/>
<feature type="domain" description="Response regulatory" evidence="21">
    <location>
        <begin position="1275"/>
        <end position="1390"/>
    </location>
</feature>
<dbReference type="SMART" id="SM00448">
    <property type="entry name" value="REC"/>
    <property type="match status" value="2"/>
</dbReference>
<dbReference type="PROSITE" id="PS50112">
    <property type="entry name" value="PAS"/>
    <property type="match status" value="1"/>
</dbReference>
<dbReference type="NCBIfam" id="TIGR00229">
    <property type="entry name" value="sensory_box"/>
    <property type="match status" value="1"/>
</dbReference>
<feature type="coiled-coil region" evidence="17">
    <location>
        <begin position="324"/>
        <end position="351"/>
    </location>
</feature>
<dbReference type="Gene3D" id="3.30.450.40">
    <property type="match status" value="3"/>
</dbReference>
<evidence type="ECO:0000256" key="14">
    <source>
        <dbReference type="ARBA" id="ARBA00023136"/>
    </source>
</evidence>
<feature type="domain" description="Response regulatory" evidence="21">
    <location>
        <begin position="1129"/>
        <end position="1250"/>
    </location>
</feature>
<sequence>MKAPLPDDEAERIEALLEYKVLDTQPEESFDQLTRLASYICGTPIALVSLIDTNRQWFKSKVGLDALETHRDLAFCAHAILQKDVFIVPDASTDERFATNPLVTSDPNIRFYAGVPLTNVEGHSLGTLCVIDQVPRDLTEEQIDSLRILGNQVIKELELRRNITSLLLVNQERQKSKKSRVNFFKKIGGGLGLASAILILIGFISYQNTKTYLRISDQQQETLEKINIQEKIVSLMTDAETAQRGYILTGNPSYLEPYQWAVPRVAEQLERFKKLTVNEPDEQSKIPPLETLIVQRFAAIQANIELREKQGFDVTLEVIQTNQGKKLMDNIRELVTEIQQLEEQQLQEQSLAASISRRNSIITIAIAICLCFLILAVVYYQIYQEVTERTRTEELLKKERNFIAAIVDTASVLVIALDTQGRIISFNKACEQTTGYSFNEVSNRHFWDLLLIPEEMETVKATFEQVGHGQELKGYENYWLTKDGNRRLIAWNNANLKDEQGKVEYIIGTGIDITDRKQAEKHLAAQYATSKALAKSVTIEKATQRILSGICQSLAWDWGEIWMLDQQANVLRCLDIWYGVDPELEQFEITTRKTIFPIGIGLPGRVFASGEPIWITDVCADESFLRMDVAAQVGLHAAFGFPIRSGNITIGVMTFFTKKIQTQDADLLNIVISIGNQVGQFIKRKEAEEEVSQQNLRSQLLADVTLKIRESLQIDEILQTSVEEVQKLLQADRVLISQLESDNSLTSMKEAVIPGLSVIIGQNIIDTCLTDDHLQKYYQGEIGIIHNIEEAEIEPCHKELLENFQVKANLIIPIFLEDKLWGFVITHQCNYPRKWKDWEIELLRSLADQIGIALAKGKLLEEEQIQRKELEIARERAELASQAKSAFLANMSHEIRTPMNAVLGMTGLLLDTDLNPEQRDFAETIRISGDALLSLINEILDLSKLEAGEMILENLDFDLSICVDEVLELLAPQAHKRGLEIAGFIHRHVPIYLQGDASRLRQILMNLVGNGIKFTSRGEIIVRAEMQTQTSNTAKIKFSVTDTGNGISSENQSKLFKPFTQVDASITRKYGGTGLGLAICHQLVNLMGGKIGVNSELGKGSEFWFELTFTKQSQTISPAQNCEILTHRRLLVVDDNATNRKIIYHQATRWGMEVDTAASAAEALNTLQTAAEKGILYDLALIDMQMPEVDGLTLGTQIKANSLIADIPIIMLTSTNQREEVQKALTIGFDSYLVKPVKASRLLDIIMNILAEQPNPSKIQQTTIRETAVTESKLRILIAEDNLVNQKVALKQLQNLGYKADIAGNGQEVLQLLETVTYDLILMDYQMPILDGLETTKKIRSHLIQQPVIIAMTANAMKEDEQQCLDAGMNDYLSKPVKKDKLAAILKHWSQVICTPNIEIELEIDWEHLHQLSENNQEFEWELLQIFVEDSQLHLEASQTAIATNNFLQLAREAHHLKGSSANIGAISMQKGAEKLEIMSHEHECSGANELIVELAEFLEKITAFLAANDLKK</sequence>
<dbReference type="InterPro" id="IPR000700">
    <property type="entry name" value="PAS-assoc_C"/>
</dbReference>
<dbReference type="InterPro" id="IPR003661">
    <property type="entry name" value="HisK_dim/P_dom"/>
</dbReference>
<dbReference type="Pfam" id="PF05227">
    <property type="entry name" value="CHASE3"/>
    <property type="match status" value="1"/>
</dbReference>
<evidence type="ECO:0000259" key="23">
    <source>
        <dbReference type="PROSITE" id="PS50113"/>
    </source>
</evidence>
<keyword evidence="8 18" id="KW-0812">Transmembrane</keyword>
<evidence type="ECO:0000259" key="21">
    <source>
        <dbReference type="PROSITE" id="PS50110"/>
    </source>
</evidence>
<evidence type="ECO:0000259" key="24">
    <source>
        <dbReference type="PROSITE" id="PS50894"/>
    </source>
</evidence>
<dbReference type="InterPro" id="IPR029016">
    <property type="entry name" value="GAF-like_dom_sf"/>
</dbReference>
<keyword evidence="9" id="KW-0547">Nucleotide-binding</keyword>
<dbReference type="SUPFAM" id="SSF55781">
    <property type="entry name" value="GAF domain-like"/>
    <property type="match status" value="3"/>
</dbReference>
<dbReference type="InterPro" id="IPR003018">
    <property type="entry name" value="GAF"/>
</dbReference>
<dbReference type="Gene3D" id="3.30.565.10">
    <property type="entry name" value="Histidine kinase-like ATPase, C-terminal domain"/>
    <property type="match status" value="1"/>
</dbReference>
<dbReference type="Gene3D" id="3.40.50.2300">
    <property type="match status" value="2"/>
</dbReference>
<evidence type="ECO:0000256" key="16">
    <source>
        <dbReference type="PROSITE-ProRule" id="PRU00169"/>
    </source>
</evidence>
<evidence type="ECO:0000256" key="6">
    <source>
        <dbReference type="ARBA" id="ARBA00022553"/>
    </source>
</evidence>
<feature type="domain" description="PAS" evidence="22">
    <location>
        <begin position="399"/>
        <end position="470"/>
    </location>
</feature>
<dbReference type="EC" id="2.7.13.3" evidence="4"/>
<dbReference type="SMART" id="SM00065">
    <property type="entry name" value="GAF"/>
    <property type="match status" value="3"/>
</dbReference>
<dbReference type="PRINTS" id="PR00344">
    <property type="entry name" value="BCTRLSENSOR"/>
</dbReference>
<evidence type="ECO:0000256" key="17">
    <source>
        <dbReference type="SAM" id="Coils"/>
    </source>
</evidence>
<keyword evidence="11" id="KW-0067">ATP-binding</keyword>
<dbReference type="Pfam" id="PF00989">
    <property type="entry name" value="PAS"/>
    <property type="match status" value="1"/>
</dbReference>
<keyword evidence="6 16" id="KW-0597">Phosphoprotein</keyword>
<evidence type="ECO:0000259" key="22">
    <source>
        <dbReference type="PROSITE" id="PS50112"/>
    </source>
</evidence>
<dbReference type="PROSITE" id="PS50110">
    <property type="entry name" value="RESPONSE_REGULATORY"/>
    <property type="match status" value="2"/>
</dbReference>
<keyword evidence="12 18" id="KW-1133">Transmembrane helix</keyword>
<evidence type="ECO:0000313" key="26">
    <source>
        <dbReference type="Proteomes" id="UP001302120"/>
    </source>
</evidence>
<accession>A0ABU5UEP9</accession>
<evidence type="ECO:0000313" key="25">
    <source>
        <dbReference type="EMBL" id="MEA5580936.1"/>
    </source>
</evidence>
<comment type="similarity">
    <text evidence="3">In the N-terminal section; belongs to the phytochrome family.</text>
</comment>
<dbReference type="InterPro" id="IPR004358">
    <property type="entry name" value="Sig_transdc_His_kin-like_C"/>
</dbReference>
<dbReference type="InterPro" id="IPR001610">
    <property type="entry name" value="PAC"/>
</dbReference>
<comment type="subcellular location">
    <subcellularLocation>
        <location evidence="2">Cell membrane</location>
        <topology evidence="2">Multi-pass membrane protein</topology>
    </subcellularLocation>
</comment>
<evidence type="ECO:0000259" key="19">
    <source>
        <dbReference type="PROSITE" id="PS50046"/>
    </source>
</evidence>
<dbReference type="CDD" id="cd00130">
    <property type="entry name" value="PAS"/>
    <property type="match status" value="1"/>
</dbReference>
<dbReference type="SMART" id="SM00388">
    <property type="entry name" value="HisKA"/>
    <property type="match status" value="1"/>
</dbReference>
<dbReference type="RefSeq" id="WP_323195277.1">
    <property type="nucleotide sequence ID" value="NZ_JAYGHG010000006.1"/>
</dbReference>
<evidence type="ECO:0000256" key="4">
    <source>
        <dbReference type="ARBA" id="ARBA00012438"/>
    </source>
</evidence>
<dbReference type="SUPFAM" id="SSF47226">
    <property type="entry name" value="Histidine-containing phosphotransfer domain, HPT domain"/>
    <property type="match status" value="1"/>
</dbReference>
<dbReference type="SUPFAM" id="SSF55874">
    <property type="entry name" value="ATPase domain of HSP90 chaperone/DNA topoisomerase II/histidine kinase"/>
    <property type="match status" value="1"/>
</dbReference>
<dbReference type="InterPro" id="IPR036097">
    <property type="entry name" value="HisK_dim/P_sf"/>
</dbReference>
<dbReference type="Gene3D" id="1.10.287.130">
    <property type="match status" value="1"/>
</dbReference>
<dbReference type="PANTHER" id="PTHR45339:SF1">
    <property type="entry name" value="HYBRID SIGNAL TRANSDUCTION HISTIDINE KINASE J"/>
    <property type="match status" value="1"/>
</dbReference>
<feature type="modified residue" description="Phosphohistidine" evidence="15">
    <location>
        <position position="1455"/>
    </location>
</feature>
<evidence type="ECO:0000256" key="9">
    <source>
        <dbReference type="ARBA" id="ARBA00022741"/>
    </source>
</evidence>
<dbReference type="InterPro" id="IPR036641">
    <property type="entry name" value="HPT_dom_sf"/>
</dbReference>
<evidence type="ECO:0000256" key="12">
    <source>
        <dbReference type="ARBA" id="ARBA00022989"/>
    </source>
</evidence>
<dbReference type="InterPro" id="IPR003594">
    <property type="entry name" value="HATPase_dom"/>
</dbReference>
<keyword evidence="17" id="KW-0175">Coiled coil</keyword>
<dbReference type="PANTHER" id="PTHR45339">
    <property type="entry name" value="HYBRID SIGNAL TRANSDUCTION HISTIDINE KINASE J"/>
    <property type="match status" value="1"/>
</dbReference>
<evidence type="ECO:0000256" key="18">
    <source>
        <dbReference type="SAM" id="Phobius"/>
    </source>
</evidence>
<name>A0ABU5UEP9_9CYAN</name>
<feature type="domain" description="Phytochrome chromophore attachment site" evidence="19">
    <location>
        <begin position="713"/>
        <end position="849"/>
    </location>
</feature>
<dbReference type="SMART" id="SM00086">
    <property type="entry name" value="PAC"/>
    <property type="match status" value="1"/>
</dbReference>
<organism evidence="25 26">
    <name type="scientific">Nodularia harveyana UHCC-0300</name>
    <dbReference type="NCBI Taxonomy" id="2974287"/>
    <lineage>
        <taxon>Bacteria</taxon>
        <taxon>Bacillati</taxon>
        <taxon>Cyanobacteriota</taxon>
        <taxon>Cyanophyceae</taxon>
        <taxon>Nostocales</taxon>
        <taxon>Nodulariaceae</taxon>
        <taxon>Nodularia</taxon>
    </lineage>
</organism>
<dbReference type="SUPFAM" id="SSF47384">
    <property type="entry name" value="Homodimeric domain of signal transducing histidine kinase"/>
    <property type="match status" value="1"/>
</dbReference>
<dbReference type="CDD" id="cd17546">
    <property type="entry name" value="REC_hyHK_CKI1_RcsC-like"/>
    <property type="match status" value="2"/>
</dbReference>
<feature type="modified residue" description="4-aspartylphosphate" evidence="16">
    <location>
        <position position="1183"/>
    </location>
</feature>
<evidence type="ECO:0000256" key="8">
    <source>
        <dbReference type="ARBA" id="ARBA00022692"/>
    </source>
</evidence>
<dbReference type="SMART" id="SM00091">
    <property type="entry name" value="PAS"/>
    <property type="match status" value="1"/>
</dbReference>
<evidence type="ECO:0000256" key="2">
    <source>
        <dbReference type="ARBA" id="ARBA00004651"/>
    </source>
</evidence>
<keyword evidence="10" id="KW-0418">Kinase</keyword>
<dbReference type="Gene3D" id="1.20.120.160">
    <property type="entry name" value="HPT domain"/>
    <property type="match status" value="1"/>
</dbReference>
<dbReference type="Pfam" id="PF00512">
    <property type="entry name" value="HisKA"/>
    <property type="match status" value="1"/>
</dbReference>
<feature type="coiled-coil region" evidence="17">
    <location>
        <begin position="858"/>
        <end position="885"/>
    </location>
</feature>
<dbReference type="Pfam" id="PF01627">
    <property type="entry name" value="Hpt"/>
    <property type="match status" value="1"/>
</dbReference>
<dbReference type="InterPro" id="IPR016132">
    <property type="entry name" value="Phyto_chromo_attachment"/>
</dbReference>
<dbReference type="PROSITE" id="PS50046">
    <property type="entry name" value="PHYTOCHROME_2"/>
    <property type="match status" value="1"/>
</dbReference>
<dbReference type="Gene3D" id="3.30.450.20">
    <property type="entry name" value="PAS domain"/>
    <property type="match status" value="1"/>
</dbReference>
<evidence type="ECO:0000256" key="10">
    <source>
        <dbReference type="ARBA" id="ARBA00022777"/>
    </source>
</evidence>
<dbReference type="CDD" id="cd00088">
    <property type="entry name" value="HPT"/>
    <property type="match status" value="1"/>
</dbReference>
<dbReference type="PROSITE" id="PS50113">
    <property type="entry name" value="PAC"/>
    <property type="match status" value="1"/>
</dbReference>
<feature type="domain" description="PAC" evidence="23">
    <location>
        <begin position="473"/>
        <end position="525"/>
    </location>
</feature>
<evidence type="ECO:0000256" key="15">
    <source>
        <dbReference type="PROSITE-ProRule" id="PRU00110"/>
    </source>
</evidence>
<keyword evidence="7" id="KW-0808">Transferase</keyword>
<comment type="catalytic activity">
    <reaction evidence="1">
        <text>ATP + protein L-histidine = ADP + protein N-phospho-L-histidine.</text>
        <dbReference type="EC" id="2.7.13.3"/>
    </reaction>
</comment>